<dbReference type="Proteomes" id="UP000033063">
    <property type="component" value="Chromosome"/>
</dbReference>
<dbReference type="InterPro" id="IPR006685">
    <property type="entry name" value="MscS_channel_2nd"/>
</dbReference>
<feature type="transmembrane region" description="Helical" evidence="7">
    <location>
        <begin position="100"/>
        <end position="129"/>
    </location>
</feature>
<dbReference type="InterPro" id="IPR010920">
    <property type="entry name" value="LSM_dom_sf"/>
</dbReference>
<feature type="transmembrane region" description="Helical" evidence="7">
    <location>
        <begin position="75"/>
        <end position="94"/>
    </location>
</feature>
<dbReference type="SUPFAM" id="SSF50182">
    <property type="entry name" value="Sm-like ribonucleoproteins"/>
    <property type="match status" value="1"/>
</dbReference>
<dbReference type="PATRIC" id="fig|1434114.4.peg.2650"/>
<proteinExistence type="inferred from homology"/>
<keyword evidence="5 7" id="KW-1133">Transmembrane helix</keyword>
<comment type="similarity">
    <text evidence="2">Belongs to the MscS (TC 1.A.23) family.</text>
</comment>
<dbReference type="InterPro" id="IPR023408">
    <property type="entry name" value="MscS_beta-dom_sf"/>
</dbReference>
<dbReference type="Pfam" id="PF00924">
    <property type="entry name" value="MS_channel_2nd"/>
    <property type="match status" value="1"/>
</dbReference>
<dbReference type="InterPro" id="IPR049278">
    <property type="entry name" value="MS_channel_C"/>
</dbReference>
<gene>
    <name evidence="11" type="ORF">MSMAL_2088</name>
</gene>
<dbReference type="Gene3D" id="3.30.70.100">
    <property type="match status" value="1"/>
</dbReference>
<dbReference type="Gene3D" id="1.10.287.1260">
    <property type="match status" value="1"/>
</dbReference>
<evidence type="ECO:0000313" key="11">
    <source>
        <dbReference type="EMBL" id="AKB68631.1"/>
    </source>
</evidence>
<feature type="transmembrane region" description="Helical" evidence="7">
    <location>
        <begin position="35"/>
        <end position="55"/>
    </location>
</feature>
<evidence type="ECO:0000256" key="4">
    <source>
        <dbReference type="ARBA" id="ARBA00022692"/>
    </source>
</evidence>
<feature type="domain" description="Mechanosensitive ion channel MscS C-terminal" evidence="9">
    <location>
        <begin position="190"/>
        <end position="271"/>
    </location>
</feature>
<evidence type="ECO:0000256" key="1">
    <source>
        <dbReference type="ARBA" id="ARBA00004651"/>
    </source>
</evidence>
<accession>A0A0E3LWE5</accession>
<protein>
    <submittedName>
        <fullName evidence="11">Small-conductance mechanosensitive channel</fullName>
    </submittedName>
</protein>
<reference evidence="11 12" key="1">
    <citation type="submission" date="2014-07" db="EMBL/GenBank/DDBJ databases">
        <title>Methanogenic archaea and the global carbon cycle.</title>
        <authorList>
            <person name="Henriksen J.R."/>
            <person name="Luke J."/>
            <person name="Reinhart S."/>
            <person name="Benedict M.N."/>
            <person name="Youngblut N.D."/>
            <person name="Metcalf M.E."/>
            <person name="Whitaker R.J."/>
            <person name="Metcalf W.W."/>
        </authorList>
    </citation>
    <scope>NUCLEOTIDE SEQUENCE [LARGE SCALE GENOMIC DNA]</scope>
    <source>
        <strain evidence="11 12">LYC</strain>
    </source>
</reference>
<dbReference type="Pfam" id="PF21082">
    <property type="entry name" value="MS_channel_3rd"/>
    <property type="match status" value="1"/>
</dbReference>
<name>A0A0E3LWE5_METMZ</name>
<evidence type="ECO:0000313" key="12">
    <source>
        <dbReference type="Proteomes" id="UP000033063"/>
    </source>
</evidence>
<evidence type="ECO:0000259" key="10">
    <source>
        <dbReference type="Pfam" id="PF21088"/>
    </source>
</evidence>
<keyword evidence="3" id="KW-1003">Cell membrane</keyword>
<dbReference type="GO" id="GO:0008381">
    <property type="term" value="F:mechanosensitive monoatomic ion channel activity"/>
    <property type="evidence" value="ECO:0007669"/>
    <property type="project" value="InterPro"/>
</dbReference>
<keyword evidence="6 7" id="KW-0472">Membrane</keyword>
<evidence type="ECO:0000259" key="9">
    <source>
        <dbReference type="Pfam" id="PF21082"/>
    </source>
</evidence>
<evidence type="ECO:0000259" key="8">
    <source>
        <dbReference type="Pfam" id="PF00924"/>
    </source>
</evidence>
<dbReference type="InterPro" id="IPR011066">
    <property type="entry name" value="MscS_channel_C_sf"/>
</dbReference>
<organism evidence="11 12">
    <name type="scientific">Methanosarcina mazei LYC</name>
    <dbReference type="NCBI Taxonomy" id="1434114"/>
    <lineage>
        <taxon>Archaea</taxon>
        <taxon>Methanobacteriati</taxon>
        <taxon>Methanobacteriota</taxon>
        <taxon>Stenosarchaea group</taxon>
        <taxon>Methanomicrobia</taxon>
        <taxon>Methanosarcinales</taxon>
        <taxon>Methanosarcinaceae</taxon>
        <taxon>Methanosarcina</taxon>
    </lineage>
</organism>
<dbReference type="InterPro" id="IPR045275">
    <property type="entry name" value="MscS_archaea/bacteria_type"/>
</dbReference>
<comment type="subcellular location">
    <subcellularLocation>
        <location evidence="1">Cell membrane</location>
        <topology evidence="1">Multi-pass membrane protein</topology>
    </subcellularLocation>
</comment>
<evidence type="ECO:0000256" key="3">
    <source>
        <dbReference type="ARBA" id="ARBA00022475"/>
    </source>
</evidence>
<dbReference type="EMBL" id="CP009513">
    <property type="protein sequence ID" value="AKB68631.1"/>
    <property type="molecule type" value="Genomic_DNA"/>
</dbReference>
<evidence type="ECO:0000256" key="6">
    <source>
        <dbReference type="ARBA" id="ARBA00023136"/>
    </source>
</evidence>
<dbReference type="InterPro" id="IPR011014">
    <property type="entry name" value="MscS_channel_TM-2"/>
</dbReference>
<feature type="domain" description="Mechanosensitive ion channel transmembrane helices 2/3" evidence="10">
    <location>
        <begin position="74"/>
        <end position="115"/>
    </location>
</feature>
<evidence type="ECO:0000256" key="5">
    <source>
        <dbReference type="ARBA" id="ARBA00022989"/>
    </source>
</evidence>
<dbReference type="AlphaFoldDB" id="A0A0E3LWE5"/>
<dbReference type="InterPro" id="IPR049142">
    <property type="entry name" value="MS_channel_1st"/>
</dbReference>
<dbReference type="Pfam" id="PF21088">
    <property type="entry name" value="MS_channel_1st"/>
    <property type="match status" value="1"/>
</dbReference>
<keyword evidence="4 7" id="KW-0812">Transmembrane</keyword>
<sequence length="314" mass="35197">MILPDINLPAILPDLNLLDNVLYTTSKSQVTPGDLIKFVIVLTFSIIFLRVIIIYLRRTLKDHVSKDVGEPILKLLYYGSLVVIFISILPLIGIDPSGLLLAGGVAGIVLGFASQNIVGNLVSGCFLMFERPIKIGDQVDVNGIAGYVTDIRIISTLIRTYDGLLVRIPNQQVFTTNITNIVGHPVRRFEYTIRIRYSDDAGAAIWLIKDLIDKEPFALLSPSPSVFVNELGDSSVNIVVRIWAPVSEWFGLKTRLLWNIKKTLEENGIEIPYPQRVLHIKSETEKKPQLAEEPNINRLDETEPVLNFEERVLN</sequence>
<feature type="domain" description="Mechanosensitive ion channel MscS" evidence="8">
    <location>
        <begin position="116"/>
        <end position="181"/>
    </location>
</feature>
<dbReference type="GO" id="GO:0005886">
    <property type="term" value="C:plasma membrane"/>
    <property type="evidence" value="ECO:0007669"/>
    <property type="project" value="UniProtKB-SubCell"/>
</dbReference>
<dbReference type="SUPFAM" id="SSF82689">
    <property type="entry name" value="Mechanosensitive channel protein MscS (YggB), C-terminal domain"/>
    <property type="match status" value="1"/>
</dbReference>
<dbReference type="SUPFAM" id="SSF82861">
    <property type="entry name" value="Mechanosensitive channel protein MscS (YggB), transmembrane region"/>
    <property type="match status" value="1"/>
</dbReference>
<dbReference type="Gene3D" id="2.30.30.60">
    <property type="match status" value="1"/>
</dbReference>
<dbReference type="RefSeq" id="WP_048040664.1">
    <property type="nucleotide sequence ID" value="NZ_CP009513.1"/>
</dbReference>
<dbReference type="PANTHER" id="PTHR30221:SF20">
    <property type="entry name" value="SMALL-CONDUCTANCE MECHANOSENSITIVE CHANNEL"/>
    <property type="match status" value="1"/>
</dbReference>
<evidence type="ECO:0000256" key="2">
    <source>
        <dbReference type="ARBA" id="ARBA00008017"/>
    </source>
</evidence>
<dbReference type="GeneID" id="24878356"/>
<dbReference type="HOGENOM" id="CLU_037945_1_0_2"/>
<dbReference type="PANTHER" id="PTHR30221">
    <property type="entry name" value="SMALL-CONDUCTANCE MECHANOSENSITIVE CHANNEL"/>
    <property type="match status" value="1"/>
</dbReference>
<evidence type="ECO:0000256" key="7">
    <source>
        <dbReference type="SAM" id="Phobius"/>
    </source>
</evidence>